<evidence type="ECO:0000313" key="4">
    <source>
        <dbReference type="Proteomes" id="UP000071979"/>
    </source>
</evidence>
<organism evidence="3 4">
    <name type="scientific">Pantoea dispersa</name>
    <dbReference type="NCBI Taxonomy" id="59814"/>
    <lineage>
        <taxon>Bacteria</taxon>
        <taxon>Pseudomonadati</taxon>
        <taxon>Pseudomonadota</taxon>
        <taxon>Gammaproteobacteria</taxon>
        <taxon>Enterobacterales</taxon>
        <taxon>Erwiniaceae</taxon>
        <taxon>Pantoea</taxon>
    </lineage>
</organism>
<gene>
    <name evidence="3" type="ORF">SA3R_10735</name>
</gene>
<comment type="caution">
    <text evidence="3">The sequence shown here is derived from an EMBL/GenBank/DDBJ whole genome shotgun (WGS) entry which is preliminary data.</text>
</comment>
<keyword evidence="1" id="KW-1133">Transmembrane helix</keyword>
<feature type="transmembrane region" description="Helical" evidence="1">
    <location>
        <begin position="7"/>
        <end position="31"/>
    </location>
</feature>
<evidence type="ECO:0000259" key="2">
    <source>
        <dbReference type="PROSITE" id="PS51549"/>
    </source>
</evidence>
<dbReference type="AlphaFoldDB" id="A0A8E1RZB3"/>
<dbReference type="InterPro" id="IPR019545">
    <property type="entry name" value="DM13_domain"/>
</dbReference>
<keyword evidence="1" id="KW-0472">Membrane</keyword>
<dbReference type="Pfam" id="PF10517">
    <property type="entry name" value="DM13"/>
    <property type="match status" value="1"/>
</dbReference>
<dbReference type="EMBL" id="LDSE01000020">
    <property type="protein sequence ID" value="KTS67800.1"/>
    <property type="molecule type" value="Genomic_DNA"/>
</dbReference>
<protein>
    <submittedName>
        <fullName evidence="3">Phenylalanine--tRNA ligase</fullName>
    </submittedName>
</protein>
<evidence type="ECO:0000313" key="3">
    <source>
        <dbReference type="EMBL" id="KTS67800.1"/>
    </source>
</evidence>
<dbReference type="RefSeq" id="WP_021506145.1">
    <property type="nucleotide sequence ID" value="NZ_CP106660.1"/>
</dbReference>
<dbReference type="Proteomes" id="UP000071979">
    <property type="component" value="Unassembled WGS sequence"/>
</dbReference>
<keyword evidence="1" id="KW-0812">Transmembrane</keyword>
<name>A0A8E1RZB3_9GAMM</name>
<evidence type="ECO:0000256" key="1">
    <source>
        <dbReference type="SAM" id="Phobius"/>
    </source>
</evidence>
<sequence length="159" mass="17807">MLKKLNVLYLIASLFFLGTGITLGLVLSPLITAEVNATQKEVDLAKQQALYSGEFDRHQPGSDALYWASGKVYLNENVIAFEGEIAPGPHYKIYLTKTQAFDQHSFLQIKHQSALIGDLNNFGDFIKSLPEGIDPQEYCAVQIWSEQFSKFVGSARYRT</sequence>
<dbReference type="PROSITE" id="PS51549">
    <property type="entry name" value="DM13"/>
    <property type="match status" value="1"/>
</dbReference>
<accession>A0A8E1RZB3</accession>
<keyword evidence="3" id="KW-0436">Ligase</keyword>
<feature type="domain" description="DM13" evidence="2">
    <location>
        <begin position="53"/>
        <end position="158"/>
    </location>
</feature>
<proteinExistence type="predicted"/>
<dbReference type="OrthoDB" id="6106486at2"/>
<dbReference type="GO" id="GO:0016874">
    <property type="term" value="F:ligase activity"/>
    <property type="evidence" value="ECO:0007669"/>
    <property type="project" value="UniProtKB-KW"/>
</dbReference>
<reference evidence="3 4" key="1">
    <citation type="journal article" date="2016" name="Front. Microbiol.">
        <title>Genomic Resource of Rice Seed Associated Bacteria.</title>
        <authorList>
            <person name="Midha S."/>
            <person name="Bansal K."/>
            <person name="Sharma S."/>
            <person name="Kumar N."/>
            <person name="Patil P.P."/>
            <person name="Chaudhry V."/>
            <person name="Patil P.B."/>
        </authorList>
    </citation>
    <scope>NUCLEOTIDE SEQUENCE [LARGE SCALE GENOMIC DNA]</scope>
    <source>
        <strain evidence="3 4">SA3</strain>
    </source>
</reference>